<evidence type="ECO:0000256" key="1">
    <source>
        <dbReference type="SAM" id="MobiDB-lite"/>
    </source>
</evidence>
<name>A0AAQ3KF90_9LILI</name>
<dbReference type="PROSITE" id="PS51257">
    <property type="entry name" value="PROKAR_LIPOPROTEIN"/>
    <property type="match status" value="1"/>
</dbReference>
<dbReference type="AlphaFoldDB" id="A0AAQ3KF90"/>
<feature type="compositionally biased region" description="Basic and acidic residues" evidence="1">
    <location>
        <begin position="82"/>
        <end position="92"/>
    </location>
</feature>
<feature type="region of interest" description="Disordered" evidence="1">
    <location>
        <begin position="60"/>
        <end position="111"/>
    </location>
</feature>
<keyword evidence="3" id="KW-1185">Reference proteome</keyword>
<sequence length="111" mass="11634">MASKSFGLGAAWVGHGGAGSCCNRVGWRSFPALVVTDWGRKWGKGGKLACAGVCVKHVDDENQSPPTASALLPPPSRLSRSRALEESKKCGRDSSSLPSTSQAHCFPSSVY</sequence>
<dbReference type="EMBL" id="CP136894">
    <property type="protein sequence ID" value="WOL07660.1"/>
    <property type="molecule type" value="Genomic_DNA"/>
</dbReference>
<proteinExistence type="predicted"/>
<reference evidence="2 3" key="1">
    <citation type="submission" date="2023-10" db="EMBL/GenBank/DDBJ databases">
        <title>Chromosome-scale genome assembly provides insights into flower coloration mechanisms of Canna indica.</title>
        <authorList>
            <person name="Li C."/>
        </authorList>
    </citation>
    <scope>NUCLEOTIDE SEQUENCE [LARGE SCALE GENOMIC DNA]</scope>
    <source>
        <tissue evidence="2">Flower</tissue>
    </source>
</reference>
<organism evidence="2 3">
    <name type="scientific">Canna indica</name>
    <name type="common">Indian-shot</name>
    <dbReference type="NCBI Taxonomy" id="4628"/>
    <lineage>
        <taxon>Eukaryota</taxon>
        <taxon>Viridiplantae</taxon>
        <taxon>Streptophyta</taxon>
        <taxon>Embryophyta</taxon>
        <taxon>Tracheophyta</taxon>
        <taxon>Spermatophyta</taxon>
        <taxon>Magnoliopsida</taxon>
        <taxon>Liliopsida</taxon>
        <taxon>Zingiberales</taxon>
        <taxon>Cannaceae</taxon>
        <taxon>Canna</taxon>
    </lineage>
</organism>
<accession>A0AAQ3KF90</accession>
<gene>
    <name evidence="2" type="ORF">Cni_G16407</name>
</gene>
<evidence type="ECO:0000313" key="2">
    <source>
        <dbReference type="EMBL" id="WOL07660.1"/>
    </source>
</evidence>
<protein>
    <submittedName>
        <fullName evidence="2">Arogenate dehydratase/prephenate dehydratase 2, chloroplastic</fullName>
    </submittedName>
</protein>
<dbReference type="Proteomes" id="UP001327560">
    <property type="component" value="Chromosome 5"/>
</dbReference>
<evidence type="ECO:0000313" key="3">
    <source>
        <dbReference type="Proteomes" id="UP001327560"/>
    </source>
</evidence>
<feature type="compositionally biased region" description="Polar residues" evidence="1">
    <location>
        <begin position="93"/>
        <end position="103"/>
    </location>
</feature>